<dbReference type="InterPro" id="IPR021131">
    <property type="entry name" value="Ribosomal_uL15/eL18"/>
</dbReference>
<dbReference type="EMBL" id="WNWW01000255">
    <property type="protein sequence ID" value="KAF3427396.1"/>
    <property type="molecule type" value="Genomic_DNA"/>
</dbReference>
<dbReference type="PANTHER" id="PTHR12934">
    <property type="entry name" value="50S RIBOSOMAL PROTEIN L15"/>
    <property type="match status" value="1"/>
</dbReference>
<accession>A0A833S1H8</accession>
<evidence type="ECO:0000313" key="8">
    <source>
        <dbReference type="EMBL" id="KAF3427396.1"/>
    </source>
</evidence>
<protein>
    <recommendedName>
        <fullName evidence="4">Large ribosomal subunit protein uL15m</fullName>
    </recommendedName>
    <alternativeName>
        <fullName evidence="5">39S ribosomal protein L15, mitochondrial</fullName>
    </alternativeName>
</protein>
<gene>
    <name evidence="8" type="ORF">E2986_08353</name>
</gene>
<evidence type="ECO:0000256" key="4">
    <source>
        <dbReference type="ARBA" id="ARBA00035299"/>
    </source>
</evidence>
<feature type="domain" description="Large ribosomal subunit protein uL15/eL18" evidence="7">
    <location>
        <begin position="112"/>
        <end position="197"/>
    </location>
</feature>
<dbReference type="SUPFAM" id="SSF52080">
    <property type="entry name" value="Ribosomal proteins L15p and L18e"/>
    <property type="match status" value="1"/>
</dbReference>
<dbReference type="InterPro" id="IPR036227">
    <property type="entry name" value="Ribosomal_uL15/eL18_sf"/>
</dbReference>
<evidence type="ECO:0000256" key="3">
    <source>
        <dbReference type="ARBA" id="ARBA00023274"/>
    </source>
</evidence>
<feature type="region of interest" description="Disordered" evidence="6">
    <location>
        <begin position="59"/>
        <end position="78"/>
    </location>
</feature>
<evidence type="ECO:0000259" key="7">
    <source>
        <dbReference type="Pfam" id="PF00828"/>
    </source>
</evidence>
<name>A0A833S1H8_9HYME</name>
<dbReference type="Pfam" id="PF00828">
    <property type="entry name" value="Ribosomal_L27A"/>
    <property type="match status" value="1"/>
</dbReference>
<dbReference type="AlphaFoldDB" id="A0A833S1H8"/>
<sequence>MAGKQGKDLALSMLRTLPRVALNNIRNNPGANKPVSIILMLHIYTPICLKLDFSKRGRGQHGGDKHGAGNKGSGQRQNFMRTGYETGNNPFYLRFSYEPYYKGHHLRREYPPLSLQQLQMFIDTNRLEPSKPIDLVSIVNTGLYDFKVEWKHAGVHLTDEVVFKFGVDNFKAKVNIEVQWASEPVIAAIEKNGGTITTAYYDIHCLHVIKDVDRFFTTGAPIPRRLLPPSDCLEYYMSAETRGYLANPEEISRERLVLSQKYGYELPKIEDNPNNEMLTQRKDPRQLFYGLEPGWVLKRAFVEH</sequence>
<dbReference type="InterPro" id="IPR005749">
    <property type="entry name" value="Ribosomal_uL15_bac-type"/>
</dbReference>
<evidence type="ECO:0000313" key="9">
    <source>
        <dbReference type="Proteomes" id="UP000655588"/>
    </source>
</evidence>
<dbReference type="InterPro" id="IPR030878">
    <property type="entry name" value="Ribosomal_uL15"/>
</dbReference>
<dbReference type="Proteomes" id="UP000655588">
    <property type="component" value="Unassembled WGS sequence"/>
</dbReference>
<evidence type="ECO:0000256" key="2">
    <source>
        <dbReference type="ARBA" id="ARBA00022980"/>
    </source>
</evidence>
<keyword evidence="3" id="KW-0687">Ribonucleoprotein</keyword>
<evidence type="ECO:0000256" key="1">
    <source>
        <dbReference type="ARBA" id="ARBA00007320"/>
    </source>
</evidence>
<dbReference type="GO" id="GO:0003735">
    <property type="term" value="F:structural constituent of ribosome"/>
    <property type="evidence" value="ECO:0007669"/>
    <property type="project" value="InterPro"/>
</dbReference>
<keyword evidence="9" id="KW-1185">Reference proteome</keyword>
<evidence type="ECO:0000256" key="5">
    <source>
        <dbReference type="ARBA" id="ARBA00035423"/>
    </source>
</evidence>
<dbReference type="HAMAP" id="MF_01341">
    <property type="entry name" value="Ribosomal_uL15"/>
    <property type="match status" value="1"/>
</dbReference>
<comment type="similarity">
    <text evidence="1">Belongs to the universal ribosomal protein uL15 family.</text>
</comment>
<comment type="caution">
    <text evidence="8">The sequence shown here is derived from an EMBL/GenBank/DDBJ whole genome shotgun (WGS) entry which is preliminary data.</text>
</comment>
<dbReference type="PANTHER" id="PTHR12934:SF11">
    <property type="entry name" value="LARGE RIBOSOMAL SUBUNIT PROTEIN UL15M"/>
    <property type="match status" value="1"/>
</dbReference>
<dbReference type="GO" id="GO:0006412">
    <property type="term" value="P:translation"/>
    <property type="evidence" value="ECO:0007669"/>
    <property type="project" value="InterPro"/>
</dbReference>
<evidence type="ECO:0000256" key="6">
    <source>
        <dbReference type="SAM" id="MobiDB-lite"/>
    </source>
</evidence>
<keyword evidence="2" id="KW-0689">Ribosomal protein</keyword>
<organism evidence="8 9">
    <name type="scientific">Frieseomelitta varia</name>
    <dbReference type="NCBI Taxonomy" id="561572"/>
    <lineage>
        <taxon>Eukaryota</taxon>
        <taxon>Metazoa</taxon>
        <taxon>Ecdysozoa</taxon>
        <taxon>Arthropoda</taxon>
        <taxon>Hexapoda</taxon>
        <taxon>Insecta</taxon>
        <taxon>Pterygota</taxon>
        <taxon>Neoptera</taxon>
        <taxon>Endopterygota</taxon>
        <taxon>Hymenoptera</taxon>
        <taxon>Apocrita</taxon>
        <taxon>Aculeata</taxon>
        <taxon>Apoidea</taxon>
        <taxon>Anthophila</taxon>
        <taxon>Apidae</taxon>
        <taxon>Frieseomelitta</taxon>
    </lineage>
</organism>
<proteinExistence type="inferred from homology"/>
<reference evidence="8" key="1">
    <citation type="submission" date="2019-11" db="EMBL/GenBank/DDBJ databases">
        <title>The nuclear and mitochondrial genomes of Frieseomelitta varia - a highly eusocial stingless bee (Meliponini) with a permanently sterile worker caste.</title>
        <authorList>
            <person name="Freitas F.C.P."/>
            <person name="Lourenco A.P."/>
            <person name="Nunes F.M.F."/>
            <person name="Paschoal A.R."/>
            <person name="Abreu F.C.P."/>
            <person name="Barbin F.O."/>
            <person name="Bataglia L."/>
            <person name="Cardoso-Junior C.A.M."/>
            <person name="Cervoni M.S."/>
            <person name="Silva S.R."/>
            <person name="Dalarmi F."/>
            <person name="Del Lama M.A."/>
            <person name="Depintor T.S."/>
            <person name="Ferreira K.M."/>
            <person name="Goria P.S."/>
            <person name="Jaskot M.C."/>
            <person name="Lago D.C."/>
            <person name="Luna-Lucena D."/>
            <person name="Moda L.M."/>
            <person name="Nascimento L."/>
            <person name="Pedrino M."/>
            <person name="Rabico F.O."/>
            <person name="Sanches F.C."/>
            <person name="Santos D.E."/>
            <person name="Santos C.G."/>
            <person name="Vieira J."/>
            <person name="Lopes T.F."/>
            <person name="Barchuk A.R."/>
            <person name="Hartfelder K."/>
            <person name="Simoes Z.L.P."/>
            <person name="Bitondi M.M.G."/>
            <person name="Pinheiro D.G."/>
        </authorList>
    </citation>
    <scope>NUCLEOTIDE SEQUENCE</scope>
    <source>
        <strain evidence="8">USP_RPSP 00005682</strain>
        <tissue evidence="8">Whole individual</tissue>
    </source>
</reference>
<dbReference type="GO" id="GO:0005762">
    <property type="term" value="C:mitochondrial large ribosomal subunit"/>
    <property type="evidence" value="ECO:0007669"/>
    <property type="project" value="TreeGrafter"/>
</dbReference>